<dbReference type="InterPro" id="IPR013332">
    <property type="entry name" value="KPR_N"/>
</dbReference>
<dbReference type="Pfam" id="PF02558">
    <property type="entry name" value="ApbA"/>
    <property type="match status" value="1"/>
</dbReference>
<reference evidence="2 3" key="1">
    <citation type="journal article" date="2019" name="Nat. Microbiol.">
        <title>Mediterranean grassland soil C-N compound turnover is dependent on rainfall and depth, and is mediated by genomically divergent microorganisms.</title>
        <authorList>
            <person name="Diamond S."/>
            <person name="Andeer P.F."/>
            <person name="Li Z."/>
            <person name="Crits-Christoph A."/>
            <person name="Burstein D."/>
            <person name="Anantharaman K."/>
            <person name="Lane K.R."/>
            <person name="Thomas B.C."/>
            <person name="Pan C."/>
            <person name="Northen T.R."/>
            <person name="Banfield J.F."/>
        </authorList>
    </citation>
    <scope>NUCLEOTIDE SEQUENCE [LARGE SCALE GENOMIC DNA]</scope>
    <source>
        <strain evidence="2">NP_4</strain>
    </source>
</reference>
<protein>
    <submittedName>
        <fullName evidence="2">2-dehydropantoate 2-reductase</fullName>
    </submittedName>
</protein>
<accession>A0A537LFK9</accession>
<evidence type="ECO:0000313" key="2">
    <source>
        <dbReference type="EMBL" id="TMJ06804.1"/>
    </source>
</evidence>
<name>A0A537LFK9_9BACT</name>
<sequence length="98" mass="10377">MKIAVVGAGGIGGYYGALFHQAGHDVTFLARGAHLAAMRERGLRLESVLLGEPLQIRVRCTDRPEEIGAVDLALFTVKSYDTDTAAGLLPPLLDAETA</sequence>
<dbReference type="SUPFAM" id="SSF51735">
    <property type="entry name" value="NAD(P)-binding Rossmann-fold domains"/>
    <property type="match status" value="1"/>
</dbReference>
<evidence type="ECO:0000313" key="3">
    <source>
        <dbReference type="Proteomes" id="UP000319353"/>
    </source>
</evidence>
<comment type="caution">
    <text evidence="2">The sequence shown here is derived from an EMBL/GenBank/DDBJ whole genome shotgun (WGS) entry which is preliminary data.</text>
</comment>
<evidence type="ECO:0000259" key="1">
    <source>
        <dbReference type="Pfam" id="PF02558"/>
    </source>
</evidence>
<feature type="domain" description="Ketopantoate reductase N-terminal" evidence="1">
    <location>
        <begin position="3"/>
        <end position="97"/>
    </location>
</feature>
<dbReference type="Gene3D" id="3.40.50.720">
    <property type="entry name" value="NAD(P)-binding Rossmann-like Domain"/>
    <property type="match status" value="1"/>
</dbReference>
<gene>
    <name evidence="2" type="ORF">E6H01_00380</name>
</gene>
<dbReference type="EMBL" id="VBAL01000007">
    <property type="protein sequence ID" value="TMJ06804.1"/>
    <property type="molecule type" value="Genomic_DNA"/>
</dbReference>
<organism evidence="2 3">
    <name type="scientific">Candidatus Segetimicrobium genomatis</name>
    <dbReference type="NCBI Taxonomy" id="2569760"/>
    <lineage>
        <taxon>Bacteria</taxon>
        <taxon>Bacillati</taxon>
        <taxon>Candidatus Sysuimicrobiota</taxon>
        <taxon>Candidatus Sysuimicrobiia</taxon>
        <taxon>Candidatus Sysuimicrobiales</taxon>
        <taxon>Candidatus Segetimicrobiaceae</taxon>
        <taxon>Candidatus Segetimicrobium</taxon>
    </lineage>
</organism>
<dbReference type="AlphaFoldDB" id="A0A537LFK9"/>
<feature type="non-terminal residue" evidence="2">
    <location>
        <position position="98"/>
    </location>
</feature>
<proteinExistence type="predicted"/>
<dbReference type="Proteomes" id="UP000319353">
    <property type="component" value="Unassembled WGS sequence"/>
</dbReference>
<dbReference type="InterPro" id="IPR036291">
    <property type="entry name" value="NAD(P)-bd_dom_sf"/>
</dbReference>